<reference evidence="2" key="2">
    <citation type="journal article" date="2015" name="Data Brief">
        <title>Shoot transcriptome of the giant reed, Arundo donax.</title>
        <authorList>
            <person name="Barrero R.A."/>
            <person name="Guerrero F.D."/>
            <person name="Moolhuijzen P."/>
            <person name="Goolsby J.A."/>
            <person name="Tidwell J."/>
            <person name="Bellgard S.E."/>
            <person name="Bellgard M.I."/>
        </authorList>
    </citation>
    <scope>NUCLEOTIDE SEQUENCE</scope>
    <source>
        <tissue evidence="2">Shoot tissue taken approximately 20 cm above the soil surface</tissue>
    </source>
</reference>
<protein>
    <submittedName>
        <fullName evidence="2">Uncharacterized protein</fullName>
    </submittedName>
</protein>
<organism evidence="2">
    <name type="scientific">Arundo donax</name>
    <name type="common">Giant reed</name>
    <name type="synonym">Donax arundinaceus</name>
    <dbReference type="NCBI Taxonomy" id="35708"/>
    <lineage>
        <taxon>Eukaryota</taxon>
        <taxon>Viridiplantae</taxon>
        <taxon>Streptophyta</taxon>
        <taxon>Embryophyta</taxon>
        <taxon>Tracheophyta</taxon>
        <taxon>Spermatophyta</taxon>
        <taxon>Magnoliopsida</taxon>
        <taxon>Liliopsida</taxon>
        <taxon>Poales</taxon>
        <taxon>Poaceae</taxon>
        <taxon>PACMAD clade</taxon>
        <taxon>Arundinoideae</taxon>
        <taxon>Arundineae</taxon>
        <taxon>Arundo</taxon>
    </lineage>
</organism>
<feature type="compositionally biased region" description="Basic and acidic residues" evidence="1">
    <location>
        <begin position="1"/>
        <end position="15"/>
    </location>
</feature>
<proteinExistence type="predicted"/>
<feature type="region of interest" description="Disordered" evidence="1">
    <location>
        <begin position="1"/>
        <end position="23"/>
    </location>
</feature>
<evidence type="ECO:0000256" key="1">
    <source>
        <dbReference type="SAM" id="MobiDB-lite"/>
    </source>
</evidence>
<reference evidence="2" key="1">
    <citation type="submission" date="2014-09" db="EMBL/GenBank/DDBJ databases">
        <authorList>
            <person name="Magalhaes I.L.F."/>
            <person name="Oliveira U."/>
            <person name="Santos F.R."/>
            <person name="Vidigal T.H.D.A."/>
            <person name="Brescovit A.D."/>
            <person name="Santos A.J."/>
        </authorList>
    </citation>
    <scope>NUCLEOTIDE SEQUENCE</scope>
    <source>
        <tissue evidence="2">Shoot tissue taken approximately 20 cm above the soil surface</tissue>
    </source>
</reference>
<dbReference type="EMBL" id="GBRH01265057">
    <property type="protein sequence ID" value="JAD32838.1"/>
    <property type="molecule type" value="Transcribed_RNA"/>
</dbReference>
<accession>A0A0A8Z573</accession>
<evidence type="ECO:0000313" key="2">
    <source>
        <dbReference type="EMBL" id="JAD32838.1"/>
    </source>
</evidence>
<dbReference type="AlphaFoldDB" id="A0A0A8Z573"/>
<name>A0A0A8Z573_ARUDO</name>
<sequence>MVHGAWHDREREMMVRTRGGGGA</sequence>